<reference evidence="2" key="1">
    <citation type="submission" date="2018-06" db="EMBL/GenBank/DDBJ databases">
        <authorList>
            <person name="Zhirakovskaya E."/>
        </authorList>
    </citation>
    <scope>NUCLEOTIDE SEQUENCE</scope>
</reference>
<protein>
    <submittedName>
        <fullName evidence="2">Uncharacterized protein</fullName>
    </submittedName>
</protein>
<evidence type="ECO:0000256" key="1">
    <source>
        <dbReference type="SAM" id="MobiDB-lite"/>
    </source>
</evidence>
<feature type="region of interest" description="Disordered" evidence="1">
    <location>
        <begin position="88"/>
        <end position="109"/>
    </location>
</feature>
<organism evidence="2">
    <name type="scientific">hydrothermal vent metagenome</name>
    <dbReference type="NCBI Taxonomy" id="652676"/>
    <lineage>
        <taxon>unclassified sequences</taxon>
        <taxon>metagenomes</taxon>
        <taxon>ecological metagenomes</taxon>
    </lineage>
</organism>
<sequence length="109" mass="11773">VASAARQSLIAWHQVKKIAVLRPRTCPDLVIQGLRINSVQFYNGNYIIRLAGVVRNIGSADYRSGPNQQNVHFSGAGLNASSIRFGNVPRGGSVPTGAIDSYNSTHARR</sequence>
<gene>
    <name evidence="2" type="ORF">MNBD_GAMMA14-470</name>
</gene>
<evidence type="ECO:0000313" key="2">
    <source>
        <dbReference type="EMBL" id="VAW77649.1"/>
    </source>
</evidence>
<name>A0A3B0YTK5_9ZZZZ</name>
<accession>A0A3B0YTK5</accession>
<dbReference type="EMBL" id="UOFM01000229">
    <property type="protein sequence ID" value="VAW77649.1"/>
    <property type="molecule type" value="Genomic_DNA"/>
</dbReference>
<feature type="non-terminal residue" evidence="2">
    <location>
        <position position="1"/>
    </location>
</feature>
<proteinExistence type="predicted"/>
<dbReference type="AlphaFoldDB" id="A0A3B0YTK5"/>